<evidence type="ECO:0000313" key="4">
    <source>
        <dbReference type="Proteomes" id="UP000273022"/>
    </source>
</evidence>
<protein>
    <submittedName>
        <fullName evidence="3">SDR family oxidoreductase</fullName>
    </submittedName>
</protein>
<reference evidence="3 4" key="1">
    <citation type="submission" date="2018-09" db="EMBL/GenBank/DDBJ databases">
        <title>Phylogeny of the Shewanellaceae, and recommendation for two new genera, Pseudoshewanella and Parashewanella.</title>
        <authorList>
            <person name="Wang G."/>
        </authorList>
    </citation>
    <scope>NUCLEOTIDE SEQUENCE [LARGE SCALE GENOMIC DNA]</scope>
    <source>
        <strain evidence="3 4">KCTC 22492</strain>
    </source>
</reference>
<keyword evidence="4" id="KW-1185">Reference proteome</keyword>
<dbReference type="Pfam" id="PF13561">
    <property type="entry name" value="adh_short_C2"/>
    <property type="match status" value="1"/>
</dbReference>
<accession>A0A3A6TLN4</accession>
<dbReference type="CDD" id="cd05233">
    <property type="entry name" value="SDR_c"/>
    <property type="match status" value="1"/>
</dbReference>
<dbReference type="EMBL" id="QYYH01000068">
    <property type="protein sequence ID" value="RJY13170.1"/>
    <property type="molecule type" value="Genomic_DNA"/>
</dbReference>
<dbReference type="PANTHER" id="PTHR43477">
    <property type="entry name" value="DIHYDROANTICAPSIN 7-DEHYDROGENASE"/>
    <property type="match status" value="1"/>
</dbReference>
<dbReference type="OrthoDB" id="9787298at2"/>
<dbReference type="PANTHER" id="PTHR43477:SF1">
    <property type="entry name" value="DIHYDROANTICAPSIN 7-DEHYDROGENASE"/>
    <property type="match status" value="1"/>
</dbReference>
<comment type="caution">
    <text evidence="3">The sequence shown here is derived from an EMBL/GenBank/DDBJ whole genome shotgun (WGS) entry which is preliminary data.</text>
</comment>
<proteinExistence type="inferred from homology"/>
<evidence type="ECO:0000256" key="1">
    <source>
        <dbReference type="ARBA" id="ARBA00006484"/>
    </source>
</evidence>
<dbReference type="InterPro" id="IPR036291">
    <property type="entry name" value="NAD(P)-bd_dom_sf"/>
</dbReference>
<sequence>MQCATLLINIRNPQRVINMKAIVTGHASGIGLYTVKQFHQLGYEVYGLDIKVNNILPNEIKQKRCDLRYEPEVKEVFKSIPNFDVAVNCAGVAGLRKPLAEFSLSEYQDSFNDVFSPLFNALTHEINLVKDDMSKRRRIINIASITADFGAKNMAVYSAAKAAIVNLTKVAAVEHAPHLFVNSISPASIDTPMLRNKHNEKLPDYRQSYLTGDCGQEKDVFSVIEMLLKNDFMTGQNVKLDGGYSSVFKL</sequence>
<dbReference type="Gene3D" id="3.40.50.720">
    <property type="entry name" value="NAD(P)-binding Rossmann-like Domain"/>
    <property type="match status" value="1"/>
</dbReference>
<dbReference type="InterPro" id="IPR051122">
    <property type="entry name" value="SDR_DHRS6-like"/>
</dbReference>
<gene>
    <name evidence="3" type="ORF">D5R81_11675</name>
</gene>
<dbReference type="InterPro" id="IPR002347">
    <property type="entry name" value="SDR_fam"/>
</dbReference>
<evidence type="ECO:0000313" key="3">
    <source>
        <dbReference type="EMBL" id="RJY13170.1"/>
    </source>
</evidence>
<dbReference type="SUPFAM" id="SSF51735">
    <property type="entry name" value="NAD(P)-binding Rossmann-fold domains"/>
    <property type="match status" value="1"/>
</dbReference>
<dbReference type="GO" id="GO:0016491">
    <property type="term" value="F:oxidoreductase activity"/>
    <property type="evidence" value="ECO:0007669"/>
    <property type="project" value="UniProtKB-KW"/>
</dbReference>
<evidence type="ECO:0000256" key="2">
    <source>
        <dbReference type="ARBA" id="ARBA00023002"/>
    </source>
</evidence>
<organism evidence="3 4">
    <name type="scientific">Parashewanella spongiae</name>
    <dbReference type="NCBI Taxonomy" id="342950"/>
    <lineage>
        <taxon>Bacteria</taxon>
        <taxon>Pseudomonadati</taxon>
        <taxon>Pseudomonadota</taxon>
        <taxon>Gammaproteobacteria</taxon>
        <taxon>Alteromonadales</taxon>
        <taxon>Shewanellaceae</taxon>
        <taxon>Parashewanella</taxon>
    </lineage>
</organism>
<dbReference type="Proteomes" id="UP000273022">
    <property type="component" value="Unassembled WGS sequence"/>
</dbReference>
<dbReference type="AlphaFoldDB" id="A0A3A6TLN4"/>
<keyword evidence="2" id="KW-0560">Oxidoreductase</keyword>
<name>A0A3A6TLN4_9GAMM</name>
<dbReference type="InterPro" id="IPR020904">
    <property type="entry name" value="Sc_DH/Rdtase_CS"/>
</dbReference>
<dbReference type="PRINTS" id="PR00081">
    <property type="entry name" value="GDHRDH"/>
</dbReference>
<dbReference type="PRINTS" id="PR00080">
    <property type="entry name" value="SDRFAMILY"/>
</dbReference>
<comment type="similarity">
    <text evidence="1">Belongs to the short-chain dehydrogenases/reductases (SDR) family.</text>
</comment>
<dbReference type="PROSITE" id="PS00061">
    <property type="entry name" value="ADH_SHORT"/>
    <property type="match status" value="1"/>
</dbReference>